<evidence type="ECO:0000256" key="11">
    <source>
        <dbReference type="RuleBase" id="RU361169"/>
    </source>
</evidence>
<dbReference type="GO" id="GO:0045490">
    <property type="term" value="P:pectin catabolic process"/>
    <property type="evidence" value="ECO:0007669"/>
    <property type="project" value="UniProtKB-ARBA"/>
</dbReference>
<evidence type="ECO:0000256" key="1">
    <source>
        <dbReference type="ARBA" id="ARBA00008834"/>
    </source>
</evidence>
<organism evidence="13 14">
    <name type="scientific">Suillus plorans</name>
    <dbReference type="NCBI Taxonomy" id="116603"/>
    <lineage>
        <taxon>Eukaryota</taxon>
        <taxon>Fungi</taxon>
        <taxon>Dikarya</taxon>
        <taxon>Basidiomycota</taxon>
        <taxon>Agaricomycotina</taxon>
        <taxon>Agaricomycetes</taxon>
        <taxon>Agaricomycetidae</taxon>
        <taxon>Boletales</taxon>
        <taxon>Suillineae</taxon>
        <taxon>Suillaceae</taxon>
        <taxon>Suillus</taxon>
    </lineage>
</organism>
<dbReference type="PANTHER" id="PTHR31884">
    <property type="entry name" value="POLYGALACTURONASE"/>
    <property type="match status" value="1"/>
</dbReference>
<proteinExistence type="inferred from homology"/>
<sequence>MFLSLALGFLVSGITAVAAASSSGCVGTISSLDDVSSATQCTTVNINAFTVPGGKTFELQLLDGTTVNIFWKFELGRPPIPGDVSADTTTSSGSENLIKAVLTGEMTLLSMETTIGGMAEDLFTGKLISYCGTAFLFNLASARISISGTLNDVYVVNSPAHVFSITNPGPLTISGATVDNLQGNYPSSRSGNAAAAHNTDGFDVNSSDILIQNCTVLNQDDCLAIKRGTNITFADNYCEYGHGISIGSISSNTVVSDIEIIGNHVVSSAYSFRIKTDTSATNSVVKNVTYSDNTATNCTSFGVLITQSYPSNLGTPGNGATISDINFNHGTTSLTANKGAYMVAVNCGSGSCTGDWDWSGLQTSGGKAGSIINNNLITGFVDTQ</sequence>
<reference evidence="13" key="1">
    <citation type="journal article" date="2020" name="New Phytol.">
        <title>Comparative genomics reveals dynamic genome evolution in host specialist ectomycorrhizal fungi.</title>
        <authorList>
            <person name="Lofgren L.A."/>
            <person name="Nguyen N.H."/>
            <person name="Vilgalys R."/>
            <person name="Ruytinx J."/>
            <person name="Liao H.L."/>
            <person name="Branco S."/>
            <person name="Kuo A."/>
            <person name="LaButti K."/>
            <person name="Lipzen A."/>
            <person name="Andreopoulos W."/>
            <person name="Pangilinan J."/>
            <person name="Riley R."/>
            <person name="Hundley H."/>
            <person name="Na H."/>
            <person name="Barry K."/>
            <person name="Grigoriev I.V."/>
            <person name="Stajich J.E."/>
            <person name="Kennedy P.G."/>
        </authorList>
    </citation>
    <scope>NUCLEOTIDE SEQUENCE</scope>
    <source>
        <strain evidence="13">S12</strain>
    </source>
</reference>
<accession>A0A9P7AMM5</accession>
<evidence type="ECO:0000313" key="13">
    <source>
        <dbReference type="EMBL" id="KAG1792354.1"/>
    </source>
</evidence>
<keyword evidence="8" id="KW-0961">Cell wall biogenesis/degradation</keyword>
<keyword evidence="4" id="KW-0677">Repeat</keyword>
<evidence type="ECO:0000256" key="7">
    <source>
        <dbReference type="ARBA" id="ARBA00023295"/>
    </source>
</evidence>
<name>A0A9P7AMM5_9AGAM</name>
<evidence type="ECO:0000313" key="14">
    <source>
        <dbReference type="Proteomes" id="UP000719766"/>
    </source>
</evidence>
<dbReference type="PANTHER" id="PTHR31884:SF1">
    <property type="entry name" value="POLYGALACTURONASE"/>
    <property type="match status" value="1"/>
</dbReference>
<dbReference type="EC" id="3.2.1.15" evidence="2"/>
<dbReference type="SUPFAM" id="SSF51126">
    <property type="entry name" value="Pectin lyase-like"/>
    <property type="match status" value="1"/>
</dbReference>
<dbReference type="AlphaFoldDB" id="A0A9P7AMM5"/>
<dbReference type="InterPro" id="IPR006626">
    <property type="entry name" value="PbH1"/>
</dbReference>
<evidence type="ECO:0000256" key="12">
    <source>
        <dbReference type="SAM" id="SignalP"/>
    </source>
</evidence>
<comment type="similarity">
    <text evidence="1 11">Belongs to the glycosyl hydrolase 28 family.</text>
</comment>
<evidence type="ECO:0000256" key="4">
    <source>
        <dbReference type="ARBA" id="ARBA00022737"/>
    </source>
</evidence>
<dbReference type="Pfam" id="PF00295">
    <property type="entry name" value="Glyco_hydro_28"/>
    <property type="match status" value="1"/>
</dbReference>
<dbReference type="Proteomes" id="UP000719766">
    <property type="component" value="Unassembled WGS sequence"/>
</dbReference>
<dbReference type="GeneID" id="64600574"/>
<dbReference type="PROSITE" id="PS00502">
    <property type="entry name" value="POLYGALACTURONASE"/>
    <property type="match status" value="1"/>
</dbReference>
<keyword evidence="14" id="KW-1185">Reference proteome</keyword>
<keyword evidence="6" id="KW-1015">Disulfide bond</keyword>
<keyword evidence="7 11" id="KW-0326">Glycosidase</keyword>
<evidence type="ECO:0000256" key="6">
    <source>
        <dbReference type="ARBA" id="ARBA00023157"/>
    </source>
</evidence>
<dbReference type="SMART" id="SM00710">
    <property type="entry name" value="PbH1"/>
    <property type="match status" value="4"/>
</dbReference>
<dbReference type="InterPro" id="IPR011050">
    <property type="entry name" value="Pectin_lyase_fold/virulence"/>
</dbReference>
<evidence type="ECO:0000256" key="9">
    <source>
        <dbReference type="ARBA" id="ARBA00034074"/>
    </source>
</evidence>
<dbReference type="Gene3D" id="2.160.20.10">
    <property type="entry name" value="Single-stranded right-handed beta-helix, Pectin lyase-like"/>
    <property type="match status" value="1"/>
</dbReference>
<comment type="caution">
    <text evidence="13">The sequence shown here is derived from an EMBL/GenBank/DDBJ whole genome shotgun (WGS) entry which is preliminary data.</text>
</comment>
<evidence type="ECO:0000256" key="2">
    <source>
        <dbReference type="ARBA" id="ARBA00012736"/>
    </source>
</evidence>
<dbReference type="InterPro" id="IPR050434">
    <property type="entry name" value="Glycosyl_hydrlase_28"/>
</dbReference>
<feature type="signal peptide" evidence="12">
    <location>
        <begin position="1"/>
        <end position="19"/>
    </location>
</feature>
<feature type="chain" id="PRO_5040197013" description="endo-polygalacturonase" evidence="12">
    <location>
        <begin position="20"/>
        <end position="384"/>
    </location>
</feature>
<evidence type="ECO:0000256" key="3">
    <source>
        <dbReference type="ARBA" id="ARBA00022729"/>
    </source>
</evidence>
<evidence type="ECO:0000256" key="10">
    <source>
        <dbReference type="PROSITE-ProRule" id="PRU10052"/>
    </source>
</evidence>
<dbReference type="InterPro" id="IPR012334">
    <property type="entry name" value="Pectin_lyas_fold"/>
</dbReference>
<dbReference type="InterPro" id="IPR000743">
    <property type="entry name" value="Glyco_hydro_28"/>
</dbReference>
<gene>
    <name evidence="13" type="ORF">HD556DRAFT_1444613</name>
</gene>
<dbReference type="OrthoDB" id="1546079at2759"/>
<feature type="active site" evidence="10">
    <location>
        <position position="242"/>
    </location>
</feature>
<dbReference type="EMBL" id="JABBWE010000037">
    <property type="protein sequence ID" value="KAG1792354.1"/>
    <property type="molecule type" value="Genomic_DNA"/>
</dbReference>
<dbReference type="GO" id="GO:0004650">
    <property type="term" value="F:polygalacturonase activity"/>
    <property type="evidence" value="ECO:0007669"/>
    <property type="project" value="UniProtKB-EC"/>
</dbReference>
<dbReference type="GO" id="GO:0005576">
    <property type="term" value="C:extracellular region"/>
    <property type="evidence" value="ECO:0007669"/>
    <property type="project" value="TreeGrafter"/>
</dbReference>
<evidence type="ECO:0000256" key="8">
    <source>
        <dbReference type="ARBA" id="ARBA00023316"/>
    </source>
</evidence>
<evidence type="ECO:0000256" key="5">
    <source>
        <dbReference type="ARBA" id="ARBA00022801"/>
    </source>
</evidence>
<protein>
    <recommendedName>
        <fullName evidence="2">endo-polygalacturonase</fullName>
        <ecNumber evidence="2">3.2.1.15</ecNumber>
    </recommendedName>
</protein>
<keyword evidence="3 12" id="KW-0732">Signal</keyword>
<keyword evidence="5 11" id="KW-0378">Hydrolase</keyword>
<comment type="catalytic activity">
    <reaction evidence="9">
        <text>(1,4-alpha-D-galacturonosyl)n+m + H2O = (1,4-alpha-D-galacturonosyl)n + (1,4-alpha-D-galacturonosyl)m.</text>
        <dbReference type="EC" id="3.2.1.15"/>
    </reaction>
</comment>
<dbReference type="RefSeq" id="XP_041158991.1">
    <property type="nucleotide sequence ID" value="XM_041306810.1"/>
</dbReference>
<dbReference type="GO" id="GO:0071555">
    <property type="term" value="P:cell wall organization"/>
    <property type="evidence" value="ECO:0007669"/>
    <property type="project" value="UniProtKB-KW"/>
</dbReference>